<evidence type="ECO:0000313" key="4">
    <source>
        <dbReference type="Proteomes" id="UP000064967"/>
    </source>
</evidence>
<dbReference type="RefSeq" id="WP_146649205.1">
    <property type="nucleotide sequence ID" value="NZ_CP012333.1"/>
</dbReference>
<reference evidence="3 4" key="1">
    <citation type="submission" date="2015-08" db="EMBL/GenBank/DDBJ databases">
        <authorList>
            <person name="Babu N.S."/>
            <person name="Beckwith C.J."/>
            <person name="Beseler K.G."/>
            <person name="Brison A."/>
            <person name="Carone J.V."/>
            <person name="Caskin T.P."/>
            <person name="Diamond M."/>
            <person name="Durham M.E."/>
            <person name="Foxe J.M."/>
            <person name="Go M."/>
            <person name="Henderson B.A."/>
            <person name="Jones I.B."/>
            <person name="McGettigan J.A."/>
            <person name="Micheletti S.J."/>
            <person name="Nasrallah M.E."/>
            <person name="Ortiz D."/>
            <person name="Piller C.R."/>
            <person name="Privatt S.R."/>
            <person name="Schneider S.L."/>
            <person name="Sharp S."/>
            <person name="Smith T.C."/>
            <person name="Stanton J.D."/>
            <person name="Ullery H.E."/>
            <person name="Wilson R.J."/>
            <person name="Serrano M.G."/>
            <person name="Buck G."/>
            <person name="Lee V."/>
            <person name="Wang Y."/>
            <person name="Carvalho R."/>
            <person name="Voegtly L."/>
            <person name="Shi R."/>
            <person name="Duckworth R."/>
            <person name="Johnson A."/>
            <person name="Loviza R."/>
            <person name="Walstead R."/>
            <person name="Shah Z."/>
            <person name="Kiflezghi M."/>
            <person name="Wade K."/>
            <person name="Ball S.L."/>
            <person name="Bradley K.W."/>
            <person name="Asai D.J."/>
            <person name="Bowman C.A."/>
            <person name="Russell D.A."/>
            <person name="Pope W.H."/>
            <person name="Jacobs-Sera D."/>
            <person name="Hendrix R.W."/>
            <person name="Hatfull G.F."/>
        </authorList>
    </citation>
    <scope>NUCLEOTIDE SEQUENCE [LARGE SCALE GENOMIC DNA]</scope>
    <source>
        <strain evidence="3 4">DSM 27648</strain>
    </source>
</reference>
<dbReference type="Pfam" id="PF17517">
    <property type="entry name" value="IgGFc_binding"/>
    <property type="match status" value="1"/>
</dbReference>
<name>A0A0K1PXT1_9BACT</name>
<dbReference type="Proteomes" id="UP000064967">
    <property type="component" value="Chromosome"/>
</dbReference>
<dbReference type="KEGG" id="llu:AKJ09_04860"/>
<dbReference type="STRING" id="1391654.AKJ09_04860"/>
<accession>A0A0K1PXT1</accession>
<keyword evidence="4" id="KW-1185">Reference proteome</keyword>
<dbReference type="InterPro" id="IPR035234">
    <property type="entry name" value="IgGFc-bd_N"/>
</dbReference>
<organism evidence="3 4">
    <name type="scientific">Labilithrix luteola</name>
    <dbReference type="NCBI Taxonomy" id="1391654"/>
    <lineage>
        <taxon>Bacteria</taxon>
        <taxon>Pseudomonadati</taxon>
        <taxon>Myxococcota</taxon>
        <taxon>Polyangia</taxon>
        <taxon>Polyangiales</taxon>
        <taxon>Labilitrichaceae</taxon>
        <taxon>Labilithrix</taxon>
    </lineage>
</organism>
<sequence>MSSKLSVAVAWGAFAFSSVLVGAACATNGDELLGTIDTPASPEAGIIDPGFCPAVCSDDKRSVLSSCRPENATACGPAEECVDAKCVNACERAEVGQASVGCDYYAVMMDIAAPEGIGACFAAFVTNTFSAPAHLQASLLGKDIDLARYAKLPSGHGRSLEYLPYDPARGLLPGEVAILFLANFGDVKCPVPAPLSTGAWVKGTGLGNAFHVQSDVPVVAFQMLPYGGGNAAMTGASLLLPTSVWGTNYVAVNAYKDSGRLPSMDIVAVEDKTTIQILPRVDIKGLEGIIPSGTAGKPVSYVLNKGEVLQFSQSAELTGSPISSDKKIGVFGGHQCMDVPEGVGYCDHAEQQIPPVRALGNEYVAVPHRPRKTDKPETYLWRVVGAANGTQLTYDPPTVAGPPKLDIGGFAEFNADGPFVVKSQDKNHPFMLFGYMTGGQNYDEYGDPDFVRVISPAQYLDSYVFFTDPTYPETNLTVVRQKHGEVFEDVSLDCYGVLKDWTPLGADYQVTRVDLVRHDFEAQGECDNGVHSMSSKGKFGLSVWGWGTPETSGGVCNEDTPKQDYTCDVSYAYPAGERVTPINDVVVGPPVN</sequence>
<evidence type="ECO:0000256" key="1">
    <source>
        <dbReference type="SAM" id="SignalP"/>
    </source>
</evidence>
<dbReference type="AlphaFoldDB" id="A0A0K1PXT1"/>
<feature type="chain" id="PRO_5005466793" description="IgGFc-binding protein N-terminal domain-containing protein" evidence="1">
    <location>
        <begin position="24"/>
        <end position="592"/>
    </location>
</feature>
<gene>
    <name evidence="3" type="ORF">AKJ09_04860</name>
</gene>
<dbReference type="PROSITE" id="PS51257">
    <property type="entry name" value="PROKAR_LIPOPROTEIN"/>
    <property type="match status" value="1"/>
</dbReference>
<evidence type="ECO:0000313" key="3">
    <source>
        <dbReference type="EMBL" id="AKU98196.1"/>
    </source>
</evidence>
<dbReference type="EMBL" id="CP012333">
    <property type="protein sequence ID" value="AKU98196.1"/>
    <property type="molecule type" value="Genomic_DNA"/>
</dbReference>
<dbReference type="PANTHER" id="PTHR46534">
    <property type="entry name" value="IGGFC_BINDING DOMAIN-CONTAINING PROTEIN"/>
    <property type="match status" value="1"/>
</dbReference>
<feature type="domain" description="IgGFc-binding protein N-terminal" evidence="2">
    <location>
        <begin position="236"/>
        <end position="545"/>
    </location>
</feature>
<keyword evidence="1" id="KW-0732">Signal</keyword>
<proteinExistence type="predicted"/>
<evidence type="ECO:0000259" key="2">
    <source>
        <dbReference type="Pfam" id="PF17517"/>
    </source>
</evidence>
<dbReference type="PANTHER" id="PTHR46534:SF1">
    <property type="entry name" value="IGGFC-BINDING PROTEIN N-TERMINAL DOMAIN-CONTAINING PROTEIN"/>
    <property type="match status" value="1"/>
</dbReference>
<feature type="signal peptide" evidence="1">
    <location>
        <begin position="1"/>
        <end position="23"/>
    </location>
</feature>
<dbReference type="OrthoDB" id="5486557at2"/>
<protein>
    <recommendedName>
        <fullName evidence="2">IgGFc-binding protein N-terminal domain-containing protein</fullName>
    </recommendedName>
</protein>